<proteinExistence type="predicted"/>
<dbReference type="AlphaFoldDB" id="A0A0N5D3M6"/>
<evidence type="ECO:0000313" key="5">
    <source>
        <dbReference type="WBParaSite" id="TCLT_0000754001-mRNA-1"/>
    </source>
</evidence>
<sequence length="222" mass="25677">MLILIFWAYIITYVRPTHRICHLEPANRSFIGTLRVSLITDINNCRQECLGVSLDQCSSVIYIPGRNLCLLITGEEERNEFTDGTTKYFRRICRQRVRVQSTLLHKTCFEEFPGKVLLGAVDKLYKRMSQMQCQKICSISLLQDNIVCKAAIYYSKEEECIISSESRFDLPELFIDDKAAIYMENRCAEKFRNKSSNSEGNKEATLQSIPEGNIFLQDFLKI</sequence>
<dbReference type="Pfam" id="PF00024">
    <property type="entry name" value="PAN_1"/>
    <property type="match status" value="2"/>
</dbReference>
<protein>
    <submittedName>
        <fullName evidence="5">Apple domain-containing protein</fullName>
    </submittedName>
</protein>
<name>A0A0N5D3M6_THECL</name>
<dbReference type="GO" id="GO:0009653">
    <property type="term" value="P:anatomical structure morphogenesis"/>
    <property type="evidence" value="ECO:0007669"/>
    <property type="project" value="TreeGrafter"/>
</dbReference>
<reference evidence="3 4" key="2">
    <citation type="submission" date="2018-11" db="EMBL/GenBank/DDBJ databases">
        <authorList>
            <consortium name="Pathogen Informatics"/>
        </authorList>
    </citation>
    <scope>NUCLEOTIDE SEQUENCE [LARGE SCALE GENOMIC DNA]</scope>
</reference>
<feature type="signal peptide" evidence="1">
    <location>
        <begin position="1"/>
        <end position="16"/>
    </location>
</feature>
<evidence type="ECO:0000256" key="1">
    <source>
        <dbReference type="SAM" id="SignalP"/>
    </source>
</evidence>
<gene>
    <name evidence="3" type="ORF">TCLT_LOCUS7529</name>
</gene>
<evidence type="ECO:0000313" key="4">
    <source>
        <dbReference type="Proteomes" id="UP000276776"/>
    </source>
</evidence>
<dbReference type="SMART" id="SM00473">
    <property type="entry name" value="PAN_AP"/>
    <property type="match status" value="2"/>
</dbReference>
<organism evidence="5">
    <name type="scientific">Thelazia callipaeda</name>
    <name type="common">Oriental eyeworm</name>
    <name type="synonym">Parasitic nematode</name>
    <dbReference type="NCBI Taxonomy" id="103827"/>
    <lineage>
        <taxon>Eukaryota</taxon>
        <taxon>Metazoa</taxon>
        <taxon>Ecdysozoa</taxon>
        <taxon>Nematoda</taxon>
        <taxon>Chromadorea</taxon>
        <taxon>Rhabditida</taxon>
        <taxon>Spirurina</taxon>
        <taxon>Spiruromorpha</taxon>
        <taxon>Thelazioidea</taxon>
        <taxon>Thelaziidae</taxon>
        <taxon>Thelazia</taxon>
    </lineage>
</organism>
<evidence type="ECO:0000259" key="2">
    <source>
        <dbReference type="PROSITE" id="PS50948"/>
    </source>
</evidence>
<dbReference type="CDD" id="cd01099">
    <property type="entry name" value="PAN_AP_HGF"/>
    <property type="match status" value="1"/>
</dbReference>
<evidence type="ECO:0000313" key="3">
    <source>
        <dbReference type="EMBL" id="VDN04995.1"/>
    </source>
</evidence>
<dbReference type="OMA" id="QCKRECL"/>
<dbReference type="EMBL" id="UYYF01004518">
    <property type="protein sequence ID" value="VDN04995.1"/>
    <property type="molecule type" value="Genomic_DNA"/>
</dbReference>
<feature type="chain" id="PRO_5043126564" evidence="1">
    <location>
        <begin position="17"/>
        <end position="222"/>
    </location>
</feature>
<dbReference type="PANTHER" id="PTHR47327:SF12">
    <property type="entry name" value="APPLE DOMAIN-CONTAINING PROTEIN"/>
    <property type="match status" value="1"/>
</dbReference>
<dbReference type="SUPFAM" id="SSF57414">
    <property type="entry name" value="Hairpin loop containing domain-like"/>
    <property type="match status" value="1"/>
</dbReference>
<reference evidence="5" key="1">
    <citation type="submission" date="2017-02" db="UniProtKB">
        <authorList>
            <consortium name="WormBaseParasite"/>
        </authorList>
    </citation>
    <scope>IDENTIFICATION</scope>
</reference>
<feature type="domain" description="Apple" evidence="2">
    <location>
        <begin position="108"/>
        <end position="187"/>
    </location>
</feature>
<dbReference type="InterPro" id="IPR052774">
    <property type="entry name" value="Celegans_DevNeuronal_Protein"/>
</dbReference>
<keyword evidence="1" id="KW-0732">Signal</keyword>
<dbReference type="PROSITE" id="PS50948">
    <property type="entry name" value="PAN"/>
    <property type="match status" value="2"/>
</dbReference>
<dbReference type="Gene3D" id="3.50.4.10">
    <property type="entry name" value="Hepatocyte Growth Factor"/>
    <property type="match status" value="1"/>
</dbReference>
<dbReference type="OrthoDB" id="6423981at2759"/>
<keyword evidence="4" id="KW-1185">Reference proteome</keyword>
<dbReference type="WBParaSite" id="TCLT_0000754001-mRNA-1">
    <property type="protein sequence ID" value="TCLT_0000754001-mRNA-1"/>
    <property type="gene ID" value="TCLT_0000754001"/>
</dbReference>
<dbReference type="PANTHER" id="PTHR47327">
    <property type="entry name" value="FI18240P1-RELATED"/>
    <property type="match status" value="1"/>
</dbReference>
<feature type="domain" description="Apple" evidence="2">
    <location>
        <begin position="21"/>
        <end position="93"/>
    </location>
</feature>
<dbReference type="InterPro" id="IPR003609">
    <property type="entry name" value="Pan_app"/>
</dbReference>
<dbReference type="Proteomes" id="UP000276776">
    <property type="component" value="Unassembled WGS sequence"/>
</dbReference>
<accession>A0A0N5D3M6</accession>